<organism evidence="1 2">
    <name type="scientific">Paenibacillus chungangensis</name>
    <dbReference type="NCBI Taxonomy" id="696535"/>
    <lineage>
        <taxon>Bacteria</taxon>
        <taxon>Bacillati</taxon>
        <taxon>Bacillota</taxon>
        <taxon>Bacilli</taxon>
        <taxon>Bacillales</taxon>
        <taxon>Paenibacillaceae</taxon>
        <taxon>Paenibacillus</taxon>
    </lineage>
</organism>
<comment type="caution">
    <text evidence="1">The sequence shown here is derived from an EMBL/GenBank/DDBJ whole genome shotgun (WGS) entry which is preliminary data.</text>
</comment>
<keyword evidence="2" id="KW-1185">Reference proteome</keyword>
<dbReference type="EMBL" id="JBHTJZ010000064">
    <property type="protein sequence ID" value="MFD0961691.1"/>
    <property type="molecule type" value="Genomic_DNA"/>
</dbReference>
<evidence type="ECO:0000313" key="2">
    <source>
        <dbReference type="Proteomes" id="UP001596989"/>
    </source>
</evidence>
<name>A0ABW3HW01_9BACL</name>
<evidence type="ECO:0000313" key="1">
    <source>
        <dbReference type="EMBL" id="MFD0961691.1"/>
    </source>
</evidence>
<dbReference type="Proteomes" id="UP001596989">
    <property type="component" value="Unassembled WGS sequence"/>
</dbReference>
<dbReference type="RefSeq" id="WP_377567509.1">
    <property type="nucleotide sequence ID" value="NZ_JBHTJZ010000064.1"/>
</dbReference>
<accession>A0ABW3HW01</accession>
<reference evidence="2" key="1">
    <citation type="journal article" date="2019" name="Int. J. Syst. Evol. Microbiol.">
        <title>The Global Catalogue of Microorganisms (GCM) 10K type strain sequencing project: providing services to taxonomists for standard genome sequencing and annotation.</title>
        <authorList>
            <consortium name="The Broad Institute Genomics Platform"/>
            <consortium name="The Broad Institute Genome Sequencing Center for Infectious Disease"/>
            <person name="Wu L."/>
            <person name="Ma J."/>
        </authorList>
    </citation>
    <scope>NUCLEOTIDE SEQUENCE [LARGE SCALE GENOMIC DNA]</scope>
    <source>
        <strain evidence="2">CCUG 59129</strain>
    </source>
</reference>
<protein>
    <submittedName>
        <fullName evidence="1">Uncharacterized protein</fullName>
    </submittedName>
</protein>
<proteinExistence type="predicted"/>
<gene>
    <name evidence="1" type="ORF">ACFQ2I_20300</name>
</gene>
<sequence>MVRLNEADHLFFIERLSGLALSFGELQGMRPRLQAGKCANGMLQGMRPRLQAGKCANGMLQAMRPRLQVGL</sequence>